<feature type="domain" description="Amidohydrolase-related" evidence="2">
    <location>
        <begin position="86"/>
        <end position="387"/>
    </location>
</feature>
<dbReference type="EMBL" id="CP002329">
    <property type="protein sequence ID" value="AEF37850.1"/>
    <property type="molecule type" value="Genomic_DNA"/>
</dbReference>
<organism evidence="3 4">
    <name type="scientific">Mycolicibacter sinensis (strain JDM601)</name>
    <name type="common">Mycobacterium sinense</name>
    <dbReference type="NCBI Taxonomy" id="875328"/>
    <lineage>
        <taxon>Bacteria</taxon>
        <taxon>Bacillati</taxon>
        <taxon>Actinomycetota</taxon>
        <taxon>Actinomycetes</taxon>
        <taxon>Mycobacteriales</taxon>
        <taxon>Mycobacteriaceae</taxon>
        <taxon>Mycolicibacter</taxon>
    </lineage>
</organism>
<dbReference type="eggNOG" id="COG2159">
    <property type="taxonomic scope" value="Bacteria"/>
</dbReference>
<dbReference type="Proteomes" id="UP000009224">
    <property type="component" value="Chromosome"/>
</dbReference>
<name>F5YRQ9_MYCSD</name>
<dbReference type="PANTHER" id="PTHR21240:SF28">
    <property type="entry name" value="ISO-OROTATE DECARBOXYLASE (EUROFUNG)"/>
    <property type="match status" value="1"/>
</dbReference>
<dbReference type="SUPFAM" id="SSF51556">
    <property type="entry name" value="Metallo-dependent hydrolases"/>
    <property type="match status" value="1"/>
</dbReference>
<dbReference type="PANTHER" id="PTHR21240">
    <property type="entry name" value="2-AMINO-3-CARBOXYLMUCONATE-6-SEMIALDEHYDE DECARBOXYLASE"/>
    <property type="match status" value="1"/>
</dbReference>
<dbReference type="STRING" id="875328.JDM601_3850"/>
<evidence type="ECO:0000313" key="3">
    <source>
        <dbReference type="EMBL" id="AEF37850.1"/>
    </source>
</evidence>
<dbReference type="GO" id="GO:0016787">
    <property type="term" value="F:hydrolase activity"/>
    <property type="evidence" value="ECO:0007669"/>
    <property type="project" value="InterPro"/>
</dbReference>
<dbReference type="Pfam" id="PF04909">
    <property type="entry name" value="Amidohydro_2"/>
    <property type="match status" value="1"/>
</dbReference>
<dbReference type="GO" id="GO:0016831">
    <property type="term" value="F:carboxy-lyase activity"/>
    <property type="evidence" value="ECO:0007669"/>
    <property type="project" value="InterPro"/>
</dbReference>
<evidence type="ECO:0000256" key="1">
    <source>
        <dbReference type="ARBA" id="ARBA00023239"/>
    </source>
</evidence>
<gene>
    <name evidence="3" type="ordered locus">JDM601_3850</name>
</gene>
<dbReference type="InterPro" id="IPR032466">
    <property type="entry name" value="Metal_Hydrolase"/>
</dbReference>
<accession>F5YRQ9</accession>
<protein>
    <submittedName>
        <fullName evidence="3">Amidohydrolase</fullName>
    </submittedName>
</protein>
<keyword evidence="1" id="KW-0456">Lyase</keyword>
<reference evidence="3 4" key="1">
    <citation type="journal article" date="2011" name="J. Bacteriol.">
        <title>Complete genome sequence of a novel clinical isolate, the nontuberculous Mycobacterium strain JDM601.</title>
        <authorList>
            <person name="Zhang Z.Y."/>
            <person name="Sun Z.Q."/>
            <person name="Wang Z.L."/>
            <person name="Wen Z.L."/>
            <person name="Sun Q.W."/>
            <person name="Zhu Z.Q."/>
            <person name="Song Y.Z."/>
            <person name="Zhao J.W."/>
            <person name="Wang H.H."/>
            <person name="Zhang S.L."/>
            <person name="Guo X.K."/>
        </authorList>
    </citation>
    <scope>NUCLEOTIDE SEQUENCE [LARGE SCALE GENOMIC DNA]</scope>
    <source>
        <strain evidence="3 4">JDM601</strain>
    </source>
</reference>
<dbReference type="GO" id="GO:0019748">
    <property type="term" value="P:secondary metabolic process"/>
    <property type="evidence" value="ECO:0007669"/>
    <property type="project" value="TreeGrafter"/>
</dbReference>
<dbReference type="OrthoDB" id="149172at2"/>
<evidence type="ECO:0000313" key="4">
    <source>
        <dbReference type="Proteomes" id="UP000009224"/>
    </source>
</evidence>
<dbReference type="HOGENOM" id="CLU_039329_0_2_11"/>
<dbReference type="Gene3D" id="3.20.20.140">
    <property type="entry name" value="Metal-dependent hydrolases"/>
    <property type="match status" value="1"/>
</dbReference>
<dbReference type="InterPro" id="IPR032465">
    <property type="entry name" value="ACMSD"/>
</dbReference>
<dbReference type="InterPro" id="IPR006680">
    <property type="entry name" value="Amidohydro-rel"/>
</dbReference>
<dbReference type="GO" id="GO:0005737">
    <property type="term" value="C:cytoplasm"/>
    <property type="evidence" value="ECO:0007669"/>
    <property type="project" value="TreeGrafter"/>
</dbReference>
<dbReference type="RefSeq" id="WP_013830773.1">
    <property type="nucleotide sequence ID" value="NC_015576.1"/>
</dbReference>
<evidence type="ECO:0000259" key="2">
    <source>
        <dbReference type="Pfam" id="PF04909"/>
    </source>
</evidence>
<dbReference type="KEGG" id="mjd:JDM601_3850"/>
<sequence length="395" mass="45102">MPLQDYMKLVSVDDHAIEPADVWTSRMPAKYDRNEIPHVEEVEVDTARLQLGATAHGRVQSWVYAGRQYPQIGLNAVAGKDPRTWDVEPARFDDMRPGCYDPVARLKDMDEDGVWAHLCFPSFARFAGTRFLEGDDREMALDCVRAWNDWMLEEWCGTAPDRYVPINILPLWDIDACVAELERTIDMGCRAICFPENPSPLGLPSFHTDHWDPLFAIAEENGMPLMLHFGTSSRTPYVSPDAPTPVVVSQMGLNSMGTLADLLYSRTFHAFPNLKVALAEGGIGWLPYMLERIDQVWEKHRWYARVDTETRPSTLFQKNVWGCFIADQAGIDFRHRIGVDRLTWEADYPHSDSQWPHSRKAMTEMLANVPDEEAHRIAELNACELLGWRPWAELA</sequence>
<dbReference type="AlphaFoldDB" id="F5YRQ9"/>
<keyword evidence="4" id="KW-1185">Reference proteome</keyword>
<proteinExistence type="predicted"/>